<keyword evidence="11" id="KW-1185">Reference proteome</keyword>
<sequence>MPKCDVKTRPLPATFAWIVLLISTALFFIFPCWNYYVSRWGLWVPILQGVITFFVVINFSLATFMDPGVIPKAPPDEDREDDFRAPLYKSVEINGITVRMKWCVTCKFYRPPRCSHCSVCNHCIETFDHHCPWVNNCIGRRNYRYFFFFLLSLSFHMLSIFGLCLYYLLEHKEQLSEVNTIVALILMGVVMLLFIPIFGLTGFHVVLVSRGRTTNEQKGDFWGLICGGHWRYPGYVTGKFNGGYNPFSRGCLRNCCHTQFGPQYPRYCKEPSLLKPDKYSGKRRGACASEISTIGSENQVKTYMDSSNGVRNASSNAYNKLSPGRDGSDTDMEPTASQSADCEPTPPLQRHGSKSNFFLPPVENNESPRHPPPSQLRHPIHYPRGSPHPRPRGMNGSRSHTPDPLSPETTGSPATVPQRQGGASPTMQQRIKAIGVPTPLAISSPIRRSNPGTPTQVRRPDFIGVNEAPTYYDVQQGNTGVGVPGSVITGYSPQRRFLSESELVRQGTDHPYSRTNNTVDNIRELAGSPQRGVYMWKDNSPGSYPGPPPGGAVSSTAHQSPSHRPPPYDYYRSNPTSPTQQSQYTTNAPRAAYHPALRGGVPVFPPHQPHQSPQVKRKATTMATPTTPTSGDARRRPMSFVRALEMTDSMEMVSAPNDPRSQRSTTPTPDRASVYDMNYEISV</sequence>
<feature type="compositionally biased region" description="Low complexity" evidence="8">
    <location>
        <begin position="620"/>
        <end position="629"/>
    </location>
</feature>
<feature type="region of interest" description="Disordered" evidence="8">
    <location>
        <begin position="648"/>
        <end position="683"/>
    </location>
</feature>
<comment type="subcellular location">
    <subcellularLocation>
        <location evidence="1">Membrane</location>
        <topology evidence="1">Multi-pass membrane protein</topology>
    </subcellularLocation>
</comment>
<dbReference type="GO" id="GO:0016020">
    <property type="term" value="C:membrane"/>
    <property type="evidence" value="ECO:0007669"/>
    <property type="project" value="UniProtKB-SubCell"/>
</dbReference>
<comment type="catalytic activity">
    <reaction evidence="6">
        <text>L-cysteinyl-[protein] + hexadecanoyl-CoA = S-hexadecanoyl-L-cysteinyl-[protein] + CoA</text>
        <dbReference type="Rhea" id="RHEA:36683"/>
        <dbReference type="Rhea" id="RHEA-COMP:10131"/>
        <dbReference type="Rhea" id="RHEA-COMP:11032"/>
        <dbReference type="ChEBI" id="CHEBI:29950"/>
        <dbReference type="ChEBI" id="CHEBI:57287"/>
        <dbReference type="ChEBI" id="CHEBI:57379"/>
        <dbReference type="ChEBI" id="CHEBI:74151"/>
        <dbReference type="EC" id="2.3.1.225"/>
    </reaction>
    <physiologicalReaction direction="left-to-right" evidence="6">
        <dbReference type="Rhea" id="RHEA:36684"/>
    </physiologicalReaction>
</comment>
<dbReference type="STRING" id="12957.A0A158NTL9"/>
<feature type="compositionally biased region" description="Polar residues" evidence="8">
    <location>
        <begin position="407"/>
        <end position="427"/>
    </location>
</feature>
<dbReference type="PANTHER" id="PTHR12349">
    <property type="entry name" value="ANKYRIN REPEAT AND LEM DOMAIN-CONTAINING PROTEIN 2"/>
    <property type="match status" value="1"/>
</dbReference>
<dbReference type="PROSITE" id="PS50216">
    <property type="entry name" value="DHHC"/>
    <property type="match status" value="1"/>
</dbReference>
<evidence type="ECO:0000256" key="3">
    <source>
        <dbReference type="ARBA" id="ARBA00022989"/>
    </source>
</evidence>
<evidence type="ECO:0000256" key="8">
    <source>
        <dbReference type="SAM" id="MobiDB-lite"/>
    </source>
</evidence>
<reference evidence="10" key="2">
    <citation type="submission" date="2016-04" db="UniProtKB">
        <authorList>
            <consortium name="EnsemblMetazoa"/>
        </authorList>
    </citation>
    <scope>IDENTIFICATION</scope>
</reference>
<comment type="domain">
    <text evidence="7">The DHHC domain is required for palmitoyltransferase activity.</text>
</comment>
<evidence type="ECO:0000256" key="2">
    <source>
        <dbReference type="ARBA" id="ARBA00022692"/>
    </source>
</evidence>
<dbReference type="GO" id="GO:0019706">
    <property type="term" value="F:protein-cysteine S-palmitoyltransferase activity"/>
    <property type="evidence" value="ECO:0007669"/>
    <property type="project" value="UniProtKB-EC"/>
</dbReference>
<dbReference type="InterPro" id="IPR001594">
    <property type="entry name" value="Palmitoyltrfase_DHHC"/>
</dbReference>
<keyword evidence="7" id="KW-0012">Acyltransferase</keyword>
<dbReference type="EMBL" id="ADTU01026030">
    <property type="status" value="NOT_ANNOTATED_CDS"/>
    <property type="molecule type" value="Genomic_DNA"/>
</dbReference>
<keyword evidence="2 7" id="KW-0812">Transmembrane</keyword>
<keyword evidence="3 7" id="KW-1133">Transmembrane helix</keyword>
<dbReference type="EnsemblMetazoa" id="XM_012205487.1">
    <property type="protein sequence ID" value="XP_012060877.1"/>
    <property type="gene ID" value="LOC105624127"/>
</dbReference>
<evidence type="ECO:0000256" key="7">
    <source>
        <dbReference type="RuleBase" id="RU079119"/>
    </source>
</evidence>
<dbReference type="Pfam" id="PF01529">
    <property type="entry name" value="DHHC"/>
    <property type="match status" value="1"/>
</dbReference>
<organism evidence="10 11">
    <name type="scientific">Atta cephalotes</name>
    <name type="common">Leafcutter ant</name>
    <dbReference type="NCBI Taxonomy" id="12957"/>
    <lineage>
        <taxon>Eukaryota</taxon>
        <taxon>Metazoa</taxon>
        <taxon>Ecdysozoa</taxon>
        <taxon>Arthropoda</taxon>
        <taxon>Hexapoda</taxon>
        <taxon>Insecta</taxon>
        <taxon>Pterygota</taxon>
        <taxon>Neoptera</taxon>
        <taxon>Endopterygota</taxon>
        <taxon>Hymenoptera</taxon>
        <taxon>Apocrita</taxon>
        <taxon>Aculeata</taxon>
        <taxon>Formicoidea</taxon>
        <taxon>Formicidae</taxon>
        <taxon>Myrmicinae</taxon>
        <taxon>Atta</taxon>
    </lineage>
</organism>
<dbReference type="AlphaFoldDB" id="A0A158NTL9"/>
<feature type="transmembrane region" description="Helical" evidence="7">
    <location>
        <begin position="181"/>
        <end position="208"/>
    </location>
</feature>
<dbReference type="Proteomes" id="UP000005205">
    <property type="component" value="Unassembled WGS sequence"/>
</dbReference>
<protein>
    <recommendedName>
        <fullName evidence="7">Palmitoyltransferase</fullName>
        <ecNumber evidence="7">2.3.1.225</ecNumber>
    </recommendedName>
</protein>
<keyword evidence="4 7" id="KW-0472">Membrane</keyword>
<evidence type="ECO:0000313" key="10">
    <source>
        <dbReference type="EnsemblMetazoa" id="XP_012060877.1"/>
    </source>
</evidence>
<feature type="compositionally biased region" description="Polar residues" evidence="8">
    <location>
        <begin position="446"/>
        <end position="456"/>
    </location>
</feature>
<dbReference type="eggNOG" id="KOG1311">
    <property type="taxonomic scope" value="Eukaryota"/>
</dbReference>
<feature type="transmembrane region" description="Helical" evidence="7">
    <location>
        <begin position="42"/>
        <end position="64"/>
    </location>
</feature>
<proteinExistence type="inferred from homology"/>
<dbReference type="EMBL" id="ADTU01026031">
    <property type="status" value="NOT_ANNOTATED_CDS"/>
    <property type="molecule type" value="Genomic_DNA"/>
</dbReference>
<feature type="compositionally biased region" description="Polar residues" evidence="8">
    <location>
        <begin position="306"/>
        <end position="319"/>
    </location>
</feature>
<comment type="similarity">
    <text evidence="5">Belongs to the DHHC palmitoyltransferase family. ERF2/ZDHHC9 subfamily.</text>
</comment>
<feature type="region of interest" description="Disordered" evidence="8">
    <location>
        <begin position="532"/>
        <end position="587"/>
    </location>
</feature>
<feature type="transmembrane region" description="Helical" evidence="7">
    <location>
        <begin position="145"/>
        <end position="169"/>
    </location>
</feature>
<feature type="region of interest" description="Disordered" evidence="8">
    <location>
        <begin position="606"/>
        <end position="634"/>
    </location>
</feature>
<gene>
    <name evidence="10" type="primary">105624127</name>
</gene>
<dbReference type="InParanoid" id="A0A158NTL9"/>
<feature type="region of interest" description="Disordered" evidence="8">
    <location>
        <begin position="441"/>
        <end position="460"/>
    </location>
</feature>
<feature type="region of interest" description="Disordered" evidence="8">
    <location>
        <begin position="306"/>
        <end position="427"/>
    </location>
</feature>
<reference evidence="11" key="1">
    <citation type="journal article" date="2011" name="PLoS Genet.">
        <title>The genome sequence of the leaf-cutter ant Atta cephalotes reveals insights into its obligate symbiotic lifestyle.</title>
        <authorList>
            <person name="Suen G."/>
            <person name="Teiling C."/>
            <person name="Li L."/>
            <person name="Holt C."/>
            <person name="Abouheif E."/>
            <person name="Bornberg-Bauer E."/>
            <person name="Bouffard P."/>
            <person name="Caldera E.J."/>
            <person name="Cash E."/>
            <person name="Cavanaugh A."/>
            <person name="Denas O."/>
            <person name="Elhaik E."/>
            <person name="Fave M.J."/>
            <person name="Gadau J."/>
            <person name="Gibson J.D."/>
            <person name="Graur D."/>
            <person name="Grubbs K.J."/>
            <person name="Hagen D.E."/>
            <person name="Harkins T.T."/>
            <person name="Helmkampf M."/>
            <person name="Hu H."/>
            <person name="Johnson B.R."/>
            <person name="Kim J."/>
            <person name="Marsh S.E."/>
            <person name="Moeller J.A."/>
            <person name="Munoz-Torres M.C."/>
            <person name="Murphy M.C."/>
            <person name="Naughton M.C."/>
            <person name="Nigam S."/>
            <person name="Overson R."/>
            <person name="Rajakumar R."/>
            <person name="Reese J.T."/>
            <person name="Scott J.J."/>
            <person name="Smith C.R."/>
            <person name="Tao S."/>
            <person name="Tsutsui N.D."/>
            <person name="Viljakainen L."/>
            <person name="Wissler L."/>
            <person name="Yandell M.D."/>
            <person name="Zimmer F."/>
            <person name="Taylor J."/>
            <person name="Slater S.C."/>
            <person name="Clifton S.W."/>
            <person name="Warren W.C."/>
            <person name="Elsik C.G."/>
            <person name="Smith C.D."/>
            <person name="Weinstock G.M."/>
            <person name="Gerardo N.M."/>
            <person name="Currie C.R."/>
        </authorList>
    </citation>
    <scope>NUCLEOTIDE SEQUENCE [LARGE SCALE GENOMIC DNA]</scope>
</reference>
<evidence type="ECO:0000256" key="1">
    <source>
        <dbReference type="ARBA" id="ARBA00004141"/>
    </source>
</evidence>
<feature type="transmembrane region" description="Helical" evidence="7">
    <location>
        <begin position="12"/>
        <end position="36"/>
    </location>
</feature>
<evidence type="ECO:0000256" key="5">
    <source>
        <dbReference type="ARBA" id="ARBA00023463"/>
    </source>
</evidence>
<dbReference type="PANTHER" id="PTHR12349:SF2">
    <property type="entry name" value="PALMITOYLTRANSFERASE ZDHHC8"/>
    <property type="match status" value="1"/>
</dbReference>
<evidence type="ECO:0000259" key="9">
    <source>
        <dbReference type="Pfam" id="PF01529"/>
    </source>
</evidence>
<keyword evidence="7" id="KW-0808">Transferase</keyword>
<evidence type="ECO:0000256" key="4">
    <source>
        <dbReference type="ARBA" id="ARBA00023136"/>
    </source>
</evidence>
<accession>A0A158NTL9</accession>
<dbReference type="EC" id="2.3.1.225" evidence="7"/>
<name>A0A158NTL9_ATTCE</name>
<dbReference type="KEGG" id="acep:105624127"/>
<evidence type="ECO:0000313" key="11">
    <source>
        <dbReference type="Proteomes" id="UP000005205"/>
    </source>
</evidence>
<dbReference type="OrthoDB" id="4096362at2759"/>
<feature type="domain" description="Palmitoyltransferase DHHC" evidence="9">
    <location>
        <begin position="99"/>
        <end position="217"/>
    </location>
</feature>
<evidence type="ECO:0000256" key="6">
    <source>
        <dbReference type="ARBA" id="ARBA00047790"/>
    </source>
</evidence>
<feature type="compositionally biased region" description="Low complexity" evidence="8">
    <location>
        <begin position="573"/>
        <end position="587"/>
    </location>
</feature>